<dbReference type="PANTHER" id="PTHR10562">
    <property type="entry name" value="SMALL UBIQUITIN-RELATED MODIFIER"/>
    <property type="match status" value="1"/>
</dbReference>
<keyword evidence="5" id="KW-1185">Reference proteome</keyword>
<dbReference type="EMBL" id="JAHQIW010003865">
    <property type="protein sequence ID" value="KAJ1360440.1"/>
    <property type="molecule type" value="Genomic_DNA"/>
</dbReference>
<evidence type="ECO:0000256" key="1">
    <source>
        <dbReference type="ARBA" id="ARBA00009185"/>
    </source>
</evidence>
<evidence type="ECO:0000259" key="2">
    <source>
        <dbReference type="PROSITE" id="PS50053"/>
    </source>
</evidence>
<accession>A0AAD5MKY9</accession>
<dbReference type="Pfam" id="PF11976">
    <property type="entry name" value="Rad60-SLD"/>
    <property type="match status" value="1"/>
</dbReference>
<name>A0AAD5MKY9_PARTN</name>
<dbReference type="PROSITE" id="PS50053">
    <property type="entry name" value="UBIQUITIN_2"/>
    <property type="match status" value="1"/>
</dbReference>
<dbReference type="Proteomes" id="UP001196413">
    <property type="component" value="Unassembled WGS sequence"/>
</dbReference>
<sequence length="69" mass="8080">MVTAVTRDSDEVKFRVNIRTTMGRIKRSYADRISVPVRVLRFIFDGRPINGSDTLTRLQMEEDDMIKVY</sequence>
<dbReference type="AlphaFoldDB" id="A0AAD5MKY9"/>
<protein>
    <recommendedName>
        <fullName evidence="2">Ubiquitin-like domain-containing protein</fullName>
    </recommendedName>
</protein>
<comment type="caution">
    <text evidence="3">The sequence shown here is derived from an EMBL/GenBank/DDBJ whole genome shotgun (WGS) entry which is preliminary data.</text>
</comment>
<dbReference type="InterPro" id="IPR022617">
    <property type="entry name" value="Rad60/SUMO-like_dom"/>
</dbReference>
<dbReference type="EMBL" id="JAHQIW010003865">
    <property type="protein sequence ID" value="KAJ1360435.1"/>
    <property type="molecule type" value="Genomic_DNA"/>
</dbReference>
<gene>
    <name evidence="3" type="ORF">KIN20_019398</name>
    <name evidence="4" type="ORF">KIN20_019406</name>
</gene>
<evidence type="ECO:0000313" key="3">
    <source>
        <dbReference type="EMBL" id="KAJ1360435.1"/>
    </source>
</evidence>
<evidence type="ECO:0000313" key="5">
    <source>
        <dbReference type="Proteomes" id="UP001196413"/>
    </source>
</evidence>
<proteinExistence type="inferred from homology"/>
<reference evidence="3" key="1">
    <citation type="submission" date="2021-06" db="EMBL/GenBank/DDBJ databases">
        <title>Parelaphostrongylus tenuis whole genome reference sequence.</title>
        <authorList>
            <person name="Garwood T.J."/>
            <person name="Larsen P.A."/>
            <person name="Fountain-Jones N.M."/>
            <person name="Garbe J.R."/>
            <person name="Macchietto M.G."/>
            <person name="Kania S.A."/>
            <person name="Gerhold R.W."/>
            <person name="Richards J.E."/>
            <person name="Wolf T.M."/>
        </authorList>
    </citation>
    <scope>NUCLEOTIDE SEQUENCE</scope>
    <source>
        <strain evidence="3">MNPRO001-30</strain>
        <tissue evidence="3">Meninges</tissue>
    </source>
</reference>
<dbReference type="Gene3D" id="3.10.20.90">
    <property type="entry name" value="Phosphatidylinositol 3-kinase Catalytic Subunit, Chain A, domain 1"/>
    <property type="match status" value="1"/>
</dbReference>
<comment type="similarity">
    <text evidence="1">Belongs to the ubiquitin family. SUMO subfamily.</text>
</comment>
<evidence type="ECO:0000313" key="4">
    <source>
        <dbReference type="EMBL" id="KAJ1360440.1"/>
    </source>
</evidence>
<dbReference type="InterPro" id="IPR029071">
    <property type="entry name" value="Ubiquitin-like_domsf"/>
</dbReference>
<organism evidence="3 5">
    <name type="scientific">Parelaphostrongylus tenuis</name>
    <name type="common">Meningeal worm</name>
    <dbReference type="NCBI Taxonomy" id="148309"/>
    <lineage>
        <taxon>Eukaryota</taxon>
        <taxon>Metazoa</taxon>
        <taxon>Ecdysozoa</taxon>
        <taxon>Nematoda</taxon>
        <taxon>Chromadorea</taxon>
        <taxon>Rhabditida</taxon>
        <taxon>Rhabditina</taxon>
        <taxon>Rhabditomorpha</taxon>
        <taxon>Strongyloidea</taxon>
        <taxon>Metastrongylidae</taxon>
        <taxon>Parelaphostrongylus</taxon>
    </lineage>
</organism>
<feature type="domain" description="Ubiquitin-like" evidence="2">
    <location>
        <begin position="1"/>
        <end position="69"/>
    </location>
</feature>
<dbReference type="SUPFAM" id="SSF54236">
    <property type="entry name" value="Ubiquitin-like"/>
    <property type="match status" value="1"/>
</dbReference>
<dbReference type="InterPro" id="IPR000626">
    <property type="entry name" value="Ubiquitin-like_dom"/>
</dbReference>